<sequence length="347" mass="38847">MPTLKDIAERVGVSISTVSRAISDDTSRPVSEETKRKIRGVAVELGYKLADSDHPEAQSSTPLKQVVCIIPQSLMGDHPYFSQVLEGFHRKMNELGQPPVIVRTVEELKDMQRLAAMLGEASVKGVLAVSWYDEELFKLMHKEGIVLLGVSLNDESLSVPVVDCDRVAAARMVIRHLVEQGHTRIGYIGGPAFYRKMENDERYIGYQFSMLQSNLTINPDWVIDTNWNVNDSYTRMTQMLLRVPKSDWPTAIFCASDMLAIPAMRAALEKECRVPEDIAFVGMDNIAFAQYTSPPLSSIDVPKFEIGRIAAKAMVDYLDGHYSIPPKILLPCSLIVRESSDYHRNAN</sequence>
<keyword evidence="2 5" id="KW-0238">DNA-binding</keyword>
<dbReference type="SUPFAM" id="SSF53822">
    <property type="entry name" value="Periplasmic binding protein-like I"/>
    <property type="match status" value="1"/>
</dbReference>
<reference evidence="5 6" key="1">
    <citation type="submission" date="2021-04" db="EMBL/GenBank/DDBJ databases">
        <title>Paenibacillus sp. DLE-14 whole genome sequence.</title>
        <authorList>
            <person name="Ham Y.J."/>
        </authorList>
    </citation>
    <scope>NUCLEOTIDE SEQUENCE [LARGE SCALE GENOMIC DNA]</scope>
    <source>
        <strain evidence="5 6">DLE-14</strain>
    </source>
</reference>
<comment type="caution">
    <text evidence="5">The sequence shown here is derived from an EMBL/GenBank/DDBJ whole genome shotgun (WGS) entry which is preliminary data.</text>
</comment>
<dbReference type="PANTHER" id="PTHR30146:SF109">
    <property type="entry name" value="HTH-TYPE TRANSCRIPTIONAL REGULATOR GALS"/>
    <property type="match status" value="1"/>
</dbReference>
<dbReference type="Pfam" id="PF00356">
    <property type="entry name" value="LacI"/>
    <property type="match status" value="1"/>
</dbReference>
<dbReference type="SUPFAM" id="SSF47413">
    <property type="entry name" value="lambda repressor-like DNA-binding domains"/>
    <property type="match status" value="1"/>
</dbReference>
<dbReference type="InterPro" id="IPR000843">
    <property type="entry name" value="HTH_LacI"/>
</dbReference>
<dbReference type="InterPro" id="IPR028082">
    <property type="entry name" value="Peripla_BP_I"/>
</dbReference>
<organism evidence="5 6">
    <name type="scientific">Paenibacillus lignilyticus</name>
    <dbReference type="NCBI Taxonomy" id="1172615"/>
    <lineage>
        <taxon>Bacteria</taxon>
        <taxon>Bacillati</taxon>
        <taxon>Bacillota</taxon>
        <taxon>Bacilli</taxon>
        <taxon>Bacillales</taxon>
        <taxon>Paenibacillaceae</taxon>
        <taxon>Paenibacillus</taxon>
    </lineage>
</organism>
<dbReference type="Pfam" id="PF13377">
    <property type="entry name" value="Peripla_BP_3"/>
    <property type="match status" value="1"/>
</dbReference>
<name>A0ABS5C963_9BACL</name>
<protein>
    <submittedName>
        <fullName evidence="5">LacI family DNA-binding transcriptional regulator</fullName>
    </submittedName>
</protein>
<proteinExistence type="predicted"/>
<dbReference type="CDD" id="cd01392">
    <property type="entry name" value="HTH_LacI"/>
    <property type="match status" value="1"/>
</dbReference>
<evidence type="ECO:0000256" key="3">
    <source>
        <dbReference type="ARBA" id="ARBA00023163"/>
    </source>
</evidence>
<evidence type="ECO:0000256" key="2">
    <source>
        <dbReference type="ARBA" id="ARBA00023125"/>
    </source>
</evidence>
<evidence type="ECO:0000259" key="4">
    <source>
        <dbReference type="PROSITE" id="PS50932"/>
    </source>
</evidence>
<dbReference type="Gene3D" id="3.40.50.2300">
    <property type="match status" value="2"/>
</dbReference>
<evidence type="ECO:0000256" key="1">
    <source>
        <dbReference type="ARBA" id="ARBA00023015"/>
    </source>
</evidence>
<accession>A0ABS5C963</accession>
<gene>
    <name evidence="5" type="ORF">I8J30_04470</name>
</gene>
<dbReference type="PROSITE" id="PS00356">
    <property type="entry name" value="HTH_LACI_1"/>
    <property type="match status" value="1"/>
</dbReference>
<dbReference type="EMBL" id="JAGKSP010000001">
    <property type="protein sequence ID" value="MBP3961955.1"/>
    <property type="molecule type" value="Genomic_DNA"/>
</dbReference>
<dbReference type="InterPro" id="IPR046335">
    <property type="entry name" value="LacI/GalR-like_sensor"/>
</dbReference>
<keyword evidence="1" id="KW-0805">Transcription regulation</keyword>
<dbReference type="InterPro" id="IPR010982">
    <property type="entry name" value="Lambda_DNA-bd_dom_sf"/>
</dbReference>
<evidence type="ECO:0000313" key="6">
    <source>
        <dbReference type="Proteomes" id="UP000673394"/>
    </source>
</evidence>
<feature type="domain" description="HTH lacI-type" evidence="4">
    <location>
        <begin position="2"/>
        <end position="48"/>
    </location>
</feature>
<dbReference type="SMART" id="SM00354">
    <property type="entry name" value="HTH_LACI"/>
    <property type="match status" value="1"/>
</dbReference>
<evidence type="ECO:0000313" key="5">
    <source>
        <dbReference type="EMBL" id="MBP3961955.1"/>
    </source>
</evidence>
<dbReference type="PANTHER" id="PTHR30146">
    <property type="entry name" value="LACI-RELATED TRANSCRIPTIONAL REPRESSOR"/>
    <property type="match status" value="1"/>
</dbReference>
<dbReference type="Gene3D" id="1.10.260.40">
    <property type="entry name" value="lambda repressor-like DNA-binding domains"/>
    <property type="match status" value="1"/>
</dbReference>
<dbReference type="RefSeq" id="WP_210655735.1">
    <property type="nucleotide sequence ID" value="NZ_JAGKSP010000001.1"/>
</dbReference>
<keyword evidence="3" id="KW-0804">Transcription</keyword>
<dbReference type="Proteomes" id="UP000673394">
    <property type="component" value="Unassembled WGS sequence"/>
</dbReference>
<dbReference type="PROSITE" id="PS50932">
    <property type="entry name" value="HTH_LACI_2"/>
    <property type="match status" value="1"/>
</dbReference>
<keyword evidence="6" id="KW-1185">Reference proteome</keyword>
<dbReference type="GO" id="GO:0003677">
    <property type="term" value="F:DNA binding"/>
    <property type="evidence" value="ECO:0007669"/>
    <property type="project" value="UniProtKB-KW"/>
</dbReference>